<organism evidence="2 3">
    <name type="scientific">Tigheibacillus jepli</name>
    <dbReference type="NCBI Taxonomy" id="3035914"/>
    <lineage>
        <taxon>Bacteria</taxon>
        <taxon>Bacillati</taxon>
        <taxon>Bacillota</taxon>
        <taxon>Bacilli</taxon>
        <taxon>Bacillales</taxon>
        <taxon>Bacillaceae</taxon>
        <taxon>Tigheibacillus</taxon>
    </lineage>
</organism>
<evidence type="ECO:0000313" key="3">
    <source>
        <dbReference type="Proteomes" id="UP001228376"/>
    </source>
</evidence>
<dbReference type="RefSeq" id="WP_306066832.1">
    <property type="nucleotide sequence ID" value="NZ_JAROCA020000001.1"/>
</dbReference>
<gene>
    <name evidence="2" type="ORF">P5G51_014440</name>
</gene>
<keyword evidence="3" id="KW-1185">Reference proteome</keyword>
<dbReference type="Proteomes" id="UP001228376">
    <property type="component" value="Unassembled WGS sequence"/>
</dbReference>
<keyword evidence="1" id="KW-1133">Transmembrane helix</keyword>
<evidence type="ECO:0000313" key="2">
    <source>
        <dbReference type="EMBL" id="MDY0406429.1"/>
    </source>
</evidence>
<name>A0ABU5CJA5_9BACI</name>
<accession>A0ABU5CJA5</accession>
<protein>
    <submittedName>
        <fullName evidence="2">Uncharacterized protein</fullName>
    </submittedName>
</protein>
<sequence>MKGTRLILIIVIAIIVAMALSFYLMKTMIKDEQKKETTASVPFSTTVAIADTVFSKNLH</sequence>
<evidence type="ECO:0000256" key="1">
    <source>
        <dbReference type="SAM" id="Phobius"/>
    </source>
</evidence>
<proteinExistence type="predicted"/>
<comment type="caution">
    <text evidence="2">The sequence shown here is derived from an EMBL/GenBank/DDBJ whole genome shotgun (WGS) entry which is preliminary data.</text>
</comment>
<keyword evidence="1" id="KW-0812">Transmembrane</keyword>
<reference evidence="2 3" key="1">
    <citation type="submission" date="2023-10" db="EMBL/GenBank/DDBJ databases">
        <title>179-bfca-hs.</title>
        <authorList>
            <person name="Miliotis G."/>
            <person name="Sengupta P."/>
            <person name="Hameed A."/>
            <person name="Chuvochina M."/>
            <person name="Mcdonagh F."/>
            <person name="Simpson A.C."/>
            <person name="Singh N.K."/>
            <person name="Rekha P.D."/>
            <person name="Raman K."/>
            <person name="Hugenholtz P."/>
            <person name="Venkateswaran K."/>
        </authorList>
    </citation>
    <scope>NUCLEOTIDE SEQUENCE [LARGE SCALE GENOMIC DNA]</scope>
    <source>
        <strain evidence="2 3">179-BFC-A-HS</strain>
    </source>
</reference>
<feature type="transmembrane region" description="Helical" evidence="1">
    <location>
        <begin position="6"/>
        <end position="25"/>
    </location>
</feature>
<keyword evidence="1" id="KW-0472">Membrane</keyword>
<dbReference type="EMBL" id="JAROCA020000001">
    <property type="protein sequence ID" value="MDY0406429.1"/>
    <property type="molecule type" value="Genomic_DNA"/>
</dbReference>